<feature type="domain" description="NAD-dependent epimerase/dehydratase" evidence="5">
    <location>
        <begin position="28"/>
        <end position="275"/>
    </location>
</feature>
<evidence type="ECO:0000256" key="3">
    <source>
        <dbReference type="ARBA" id="ARBA00023027"/>
    </source>
</evidence>
<name>A0A1F2URT0_9ACTN</name>
<dbReference type="GO" id="GO:0048040">
    <property type="term" value="F:UDP-glucuronate decarboxylase activity"/>
    <property type="evidence" value="ECO:0007669"/>
    <property type="project" value="TreeGrafter"/>
</dbReference>
<evidence type="ECO:0000313" key="7">
    <source>
        <dbReference type="Proteomes" id="UP000178086"/>
    </source>
</evidence>
<dbReference type="InterPro" id="IPR036291">
    <property type="entry name" value="NAD(P)-bd_dom_sf"/>
</dbReference>
<dbReference type="Gene3D" id="3.40.50.720">
    <property type="entry name" value="NAD(P)-binding Rossmann-like Domain"/>
    <property type="match status" value="1"/>
</dbReference>
<evidence type="ECO:0000256" key="2">
    <source>
        <dbReference type="ARBA" id="ARBA00022793"/>
    </source>
</evidence>
<dbReference type="Proteomes" id="UP000178086">
    <property type="component" value="Unassembled WGS sequence"/>
</dbReference>
<keyword evidence="3" id="KW-0520">NAD</keyword>
<evidence type="ECO:0000259" key="5">
    <source>
        <dbReference type="Pfam" id="PF01370"/>
    </source>
</evidence>
<evidence type="ECO:0000256" key="4">
    <source>
        <dbReference type="ARBA" id="ARBA00023239"/>
    </source>
</evidence>
<dbReference type="EMBL" id="MELI01000012">
    <property type="protein sequence ID" value="OFW35610.1"/>
    <property type="molecule type" value="Genomic_DNA"/>
</dbReference>
<keyword evidence="4" id="KW-0456">Lyase</keyword>
<comment type="caution">
    <text evidence="6">The sequence shown here is derived from an EMBL/GenBank/DDBJ whole genome shotgun (WGS) entry which is preliminary data.</text>
</comment>
<dbReference type="SUPFAM" id="SSF51735">
    <property type="entry name" value="NAD(P)-binding Rossmann-fold domains"/>
    <property type="match status" value="1"/>
</dbReference>
<keyword evidence="2" id="KW-0210">Decarboxylase</keyword>
<evidence type="ECO:0000256" key="1">
    <source>
        <dbReference type="ARBA" id="ARBA00001911"/>
    </source>
</evidence>
<reference evidence="6 7" key="1">
    <citation type="journal article" date="2016" name="Nat. Commun.">
        <title>Thousands of microbial genomes shed light on interconnected biogeochemical processes in an aquifer system.</title>
        <authorList>
            <person name="Anantharaman K."/>
            <person name="Brown C.T."/>
            <person name="Hug L.A."/>
            <person name="Sharon I."/>
            <person name="Castelle C.J."/>
            <person name="Probst A.J."/>
            <person name="Thomas B.C."/>
            <person name="Singh A."/>
            <person name="Wilkins M.J."/>
            <person name="Karaoz U."/>
            <person name="Brodie E.L."/>
            <person name="Williams K.H."/>
            <person name="Hubbard S.S."/>
            <person name="Banfield J.F."/>
        </authorList>
    </citation>
    <scope>NUCLEOTIDE SEQUENCE [LARGE SCALE GENOMIC DNA]</scope>
</reference>
<dbReference type="Pfam" id="PF01370">
    <property type="entry name" value="Epimerase"/>
    <property type="match status" value="1"/>
</dbReference>
<evidence type="ECO:0000313" key="6">
    <source>
        <dbReference type="EMBL" id="OFW35610.1"/>
    </source>
</evidence>
<dbReference type="GO" id="GO:0042732">
    <property type="term" value="P:D-xylose metabolic process"/>
    <property type="evidence" value="ECO:0007669"/>
    <property type="project" value="InterPro"/>
</dbReference>
<sequence length="351" mass="38427">MNHIVKEDVEAIIRSGGDLWEAFAGKSILVTGANGLVPYYFAATVLELNRGLLKGRECSVMALVRSRERGETRFKEHLGGRHFELIVQDVNVPPEIPGPVDYIIHAASQASPKYYGSDPAGTMLPNVLGTLNLLRLAASKKSRGFLFVSGGEVYGIVPEDKIPTKETDYGWLDPVNVRSCYAEGKRAGETLCSVWNKQYGVPAVIARLAHTYGPGLRLDDGRVFADFVRDVLAGKDIELRSDGKAERSFCYVADAVLGMFIAMLKGTPASAYNVCNDEACISVRGLAQIMAGLFPEKHISVKFAGESDLPGYLKSPIQRSCMDSSRLRALGWRPMTGIEDGFRRTIRSFSL</sequence>
<comment type="cofactor">
    <cofactor evidence="1">
        <name>NAD(+)</name>
        <dbReference type="ChEBI" id="CHEBI:57540"/>
    </cofactor>
</comment>
<dbReference type="PANTHER" id="PTHR43078">
    <property type="entry name" value="UDP-GLUCURONIC ACID DECARBOXYLASE-RELATED"/>
    <property type="match status" value="1"/>
</dbReference>
<dbReference type="InterPro" id="IPR001509">
    <property type="entry name" value="Epimerase_deHydtase"/>
</dbReference>
<accession>A0A1F2URT0</accession>
<dbReference type="AlphaFoldDB" id="A0A1F2URT0"/>
<dbReference type="InterPro" id="IPR044516">
    <property type="entry name" value="UXS-like"/>
</dbReference>
<dbReference type="GO" id="GO:0070403">
    <property type="term" value="F:NAD+ binding"/>
    <property type="evidence" value="ECO:0007669"/>
    <property type="project" value="InterPro"/>
</dbReference>
<dbReference type="GO" id="GO:0005737">
    <property type="term" value="C:cytoplasm"/>
    <property type="evidence" value="ECO:0007669"/>
    <property type="project" value="TreeGrafter"/>
</dbReference>
<organism evidence="6 7">
    <name type="scientific">Candidatus Aquicultor primus</name>
    <dbReference type="NCBI Taxonomy" id="1797195"/>
    <lineage>
        <taxon>Bacteria</taxon>
        <taxon>Bacillati</taxon>
        <taxon>Actinomycetota</taxon>
        <taxon>Candidatus Aquicultoria</taxon>
        <taxon>Candidatus Aquicultorales</taxon>
        <taxon>Candidatus Aquicultoraceae</taxon>
        <taxon>Candidatus Aquicultor</taxon>
    </lineage>
</organism>
<dbReference type="PANTHER" id="PTHR43078:SF7">
    <property type="entry name" value="UDP-GLUCURONATE DECARBOXYLASE"/>
    <property type="match status" value="1"/>
</dbReference>
<proteinExistence type="predicted"/>
<protein>
    <recommendedName>
        <fullName evidence="5">NAD-dependent epimerase/dehydratase domain-containing protein</fullName>
    </recommendedName>
</protein>
<gene>
    <name evidence="6" type="ORF">A2074_04095</name>
</gene>